<dbReference type="AlphaFoldDB" id="A0A2S4HIR7"/>
<sequence length="83" mass="9461">MLFIFKHPSDTTRTIRALLPLYRNSRYISPHQRQLARVNGFQRKKGPAATLRGLLKTSQTLCIMSTPSIKHLVIHGAIRARPL</sequence>
<evidence type="ECO:0000313" key="1">
    <source>
        <dbReference type="EMBL" id="POP53591.1"/>
    </source>
</evidence>
<protein>
    <submittedName>
        <fullName evidence="1">Uncharacterized protein</fullName>
    </submittedName>
</protein>
<proteinExistence type="predicted"/>
<gene>
    <name evidence="1" type="ORF">C0068_06455</name>
</gene>
<evidence type="ECO:0000313" key="2">
    <source>
        <dbReference type="Proteomes" id="UP000237222"/>
    </source>
</evidence>
<dbReference type="Proteomes" id="UP000237222">
    <property type="component" value="Unassembled WGS sequence"/>
</dbReference>
<dbReference type="EMBL" id="PQGG01000013">
    <property type="protein sequence ID" value="POP53591.1"/>
    <property type="molecule type" value="Genomic_DNA"/>
</dbReference>
<name>A0A2S4HIR7_9GAMM</name>
<organism evidence="1 2">
    <name type="scientific">Zhongshania marina</name>
    <dbReference type="NCBI Taxonomy" id="2304603"/>
    <lineage>
        <taxon>Bacteria</taxon>
        <taxon>Pseudomonadati</taxon>
        <taxon>Pseudomonadota</taxon>
        <taxon>Gammaproteobacteria</taxon>
        <taxon>Cellvibrionales</taxon>
        <taxon>Spongiibacteraceae</taxon>
        <taxon>Zhongshania</taxon>
    </lineage>
</organism>
<reference evidence="1 2" key="1">
    <citation type="submission" date="2018-01" db="EMBL/GenBank/DDBJ databases">
        <authorList>
            <person name="Yu X.-D."/>
        </authorList>
    </citation>
    <scope>NUCLEOTIDE SEQUENCE [LARGE SCALE GENOMIC DNA]</scope>
    <source>
        <strain evidence="1 2">ZX-21</strain>
    </source>
</reference>
<accession>A0A2S4HIR7</accession>
<comment type="caution">
    <text evidence="1">The sequence shown here is derived from an EMBL/GenBank/DDBJ whole genome shotgun (WGS) entry which is preliminary data.</text>
</comment>